<dbReference type="GO" id="GO:0010629">
    <property type="term" value="P:negative regulation of gene expression"/>
    <property type="evidence" value="ECO:0007669"/>
    <property type="project" value="UniProtKB-ARBA"/>
</dbReference>
<dbReference type="EMBL" id="JAODAN010000001">
    <property type="protein sequence ID" value="KAK1927658.1"/>
    <property type="molecule type" value="Genomic_DNA"/>
</dbReference>
<evidence type="ECO:0000256" key="4">
    <source>
        <dbReference type="ARBA" id="ARBA00022801"/>
    </source>
</evidence>
<dbReference type="Gene3D" id="3.30.420.10">
    <property type="entry name" value="Ribonuclease H-like superfamily/Ribonuclease H"/>
    <property type="match status" value="1"/>
</dbReference>
<keyword evidence="6" id="KW-0539">Nucleus</keyword>
<feature type="region of interest" description="Disordered" evidence="7">
    <location>
        <begin position="18"/>
        <end position="147"/>
    </location>
</feature>
<evidence type="ECO:0000259" key="8">
    <source>
        <dbReference type="SMART" id="SM00479"/>
    </source>
</evidence>
<protein>
    <submittedName>
        <fullName evidence="9">Exonuclease</fullName>
    </submittedName>
</protein>
<dbReference type="InterPro" id="IPR034922">
    <property type="entry name" value="REX1-like_exo"/>
</dbReference>
<dbReference type="SUPFAM" id="SSF53098">
    <property type="entry name" value="Ribonuclease H-like"/>
    <property type="match status" value="1"/>
</dbReference>
<evidence type="ECO:0000256" key="6">
    <source>
        <dbReference type="ARBA" id="ARBA00023242"/>
    </source>
</evidence>
<reference evidence="9" key="1">
    <citation type="submission" date="2023-02" db="EMBL/GenBank/DDBJ databases">
        <title>Identification and recombinant expression of a fungal hydrolase from Papiliotrema laurentii that hydrolyzes apple cutin and clears colloidal polyester polyurethane.</title>
        <authorList>
            <consortium name="DOE Joint Genome Institute"/>
            <person name="Roman V.A."/>
            <person name="Bojanowski C."/>
            <person name="Crable B.R."/>
            <person name="Wagner D.N."/>
            <person name="Hung C.S."/>
            <person name="Nadeau L.J."/>
            <person name="Schratz L."/>
            <person name="Haridas S."/>
            <person name="Pangilinan J."/>
            <person name="Lipzen A."/>
            <person name="Na H."/>
            <person name="Yan M."/>
            <person name="Ng V."/>
            <person name="Grigoriev I.V."/>
            <person name="Spatafora J.W."/>
            <person name="Barlow D."/>
            <person name="Biffinger J."/>
            <person name="Kelley-Loughnane N."/>
            <person name="Varaljay V.A."/>
            <person name="Crookes-Goodson W.J."/>
        </authorList>
    </citation>
    <scope>NUCLEOTIDE SEQUENCE</scope>
    <source>
        <strain evidence="9">5307AH</strain>
    </source>
</reference>
<proteinExistence type="inferred from homology"/>
<comment type="caution">
    <text evidence="9">The sequence shown here is derived from an EMBL/GenBank/DDBJ whole genome shotgun (WGS) entry which is preliminary data.</text>
</comment>
<evidence type="ECO:0000256" key="5">
    <source>
        <dbReference type="ARBA" id="ARBA00022839"/>
    </source>
</evidence>
<dbReference type="InterPro" id="IPR012337">
    <property type="entry name" value="RNaseH-like_sf"/>
</dbReference>
<feature type="region of interest" description="Disordered" evidence="7">
    <location>
        <begin position="240"/>
        <end position="274"/>
    </location>
</feature>
<name>A0AAD9FX71_PAPLA</name>
<keyword evidence="4" id="KW-0378">Hydrolase</keyword>
<keyword evidence="10" id="KW-1185">Reference proteome</keyword>
<dbReference type="InterPro" id="IPR047021">
    <property type="entry name" value="REXO1/3/4-like"/>
</dbReference>
<dbReference type="CDD" id="cd06145">
    <property type="entry name" value="REX1_like"/>
    <property type="match status" value="1"/>
</dbReference>
<feature type="compositionally biased region" description="Polar residues" evidence="7">
    <location>
        <begin position="119"/>
        <end position="129"/>
    </location>
</feature>
<feature type="compositionally biased region" description="Basic and acidic residues" evidence="7">
    <location>
        <begin position="260"/>
        <end position="274"/>
    </location>
</feature>
<dbReference type="InterPro" id="IPR036397">
    <property type="entry name" value="RNaseH_sf"/>
</dbReference>
<feature type="domain" description="Exonuclease" evidence="8">
    <location>
        <begin position="415"/>
        <end position="576"/>
    </location>
</feature>
<evidence type="ECO:0000256" key="7">
    <source>
        <dbReference type="SAM" id="MobiDB-lite"/>
    </source>
</evidence>
<evidence type="ECO:0000313" key="10">
    <source>
        <dbReference type="Proteomes" id="UP001182556"/>
    </source>
</evidence>
<sequence>MFKPLGLFTARCPDPHCKRPTCFFKHGEPSSSASPAPTPTESTASRPRLASQSSSNGQQVPSVKRKAGDDTAPSTSPLGGSTRDARSVGHTPQPRANDVAGKDVKKPKIEPLGKGSPMSIVSSSKGSETNKVKAPMTGLKAPIPGNTAPVQRAVASSTAIPANLSLPPSLPRSTKMSPQPFADRQKALATLFQQYSKLYAPILSSCPDLAHKSAIAQEADTSASSANLRAYKSAIHHAAVNISRRPPPTSPNHPSVGTLKESRVATDAAEKAKASKPSRERVKGYCLPVEEFSTWGYPDPLNTDLVVGGGEEPSAEGTTQICSRCKVSFTVSLENLDERQDECKFHYGRTAPERIEGRRKWIYSCCGRERGEAGCQVGVHVFSDGDDDEKLKRRVGYRTVKQIVQGMKGPKGWVDVVAMDCEMIYTTAGSSLARVTIVDEDGHILLDELVRPKVPVLDLNSRFSGINPGDLDKALMDLESVRAAACMFIGPDTIIVGHGLENDLRALRLIHDKVIDTAILFPHDKGRPYRRALRDIVKEKLGYFIQDRTSDLGHSSAEDAKATLECLKWKVRTDAE</sequence>
<gene>
    <name evidence="9" type="ORF">DB88DRAFT_42467</name>
</gene>
<dbReference type="PANTHER" id="PTHR12801:SF115">
    <property type="entry name" value="FI18136P1-RELATED"/>
    <property type="match status" value="1"/>
</dbReference>
<comment type="subcellular location">
    <subcellularLocation>
        <location evidence="1">Nucleus</location>
    </subcellularLocation>
</comment>
<dbReference type="Proteomes" id="UP001182556">
    <property type="component" value="Unassembled WGS sequence"/>
</dbReference>
<evidence type="ECO:0000256" key="3">
    <source>
        <dbReference type="ARBA" id="ARBA00022722"/>
    </source>
</evidence>
<accession>A0AAD9FX71</accession>
<evidence type="ECO:0000313" key="9">
    <source>
        <dbReference type="EMBL" id="KAK1927658.1"/>
    </source>
</evidence>
<dbReference type="GO" id="GO:0004527">
    <property type="term" value="F:exonuclease activity"/>
    <property type="evidence" value="ECO:0007669"/>
    <property type="project" value="UniProtKB-KW"/>
</dbReference>
<keyword evidence="5 9" id="KW-0269">Exonuclease</keyword>
<comment type="similarity">
    <text evidence="2">Belongs to the REXO1/REXO3 family.</text>
</comment>
<dbReference type="GO" id="GO:0005634">
    <property type="term" value="C:nucleus"/>
    <property type="evidence" value="ECO:0007669"/>
    <property type="project" value="UniProtKB-SubCell"/>
</dbReference>
<dbReference type="Pfam" id="PF00929">
    <property type="entry name" value="RNase_T"/>
    <property type="match status" value="1"/>
</dbReference>
<feature type="compositionally biased region" description="Low complexity" evidence="7">
    <location>
        <begin position="29"/>
        <end position="48"/>
    </location>
</feature>
<feature type="compositionally biased region" description="Polar residues" evidence="7">
    <location>
        <begin position="50"/>
        <end position="61"/>
    </location>
</feature>
<feature type="compositionally biased region" description="Basic and acidic residues" evidence="7">
    <location>
        <begin position="100"/>
        <end position="111"/>
    </location>
</feature>
<evidence type="ECO:0000256" key="1">
    <source>
        <dbReference type="ARBA" id="ARBA00004123"/>
    </source>
</evidence>
<evidence type="ECO:0000256" key="2">
    <source>
        <dbReference type="ARBA" id="ARBA00006357"/>
    </source>
</evidence>
<dbReference type="PANTHER" id="PTHR12801">
    <property type="entry name" value="RNA EXONUCLEASE REXO1 / RECO3 FAMILY MEMBER-RELATED"/>
    <property type="match status" value="1"/>
</dbReference>
<keyword evidence="3" id="KW-0540">Nuclease</keyword>
<dbReference type="GO" id="GO:0003676">
    <property type="term" value="F:nucleic acid binding"/>
    <property type="evidence" value="ECO:0007669"/>
    <property type="project" value="InterPro"/>
</dbReference>
<organism evidence="9 10">
    <name type="scientific">Papiliotrema laurentii</name>
    <name type="common">Cryptococcus laurentii</name>
    <dbReference type="NCBI Taxonomy" id="5418"/>
    <lineage>
        <taxon>Eukaryota</taxon>
        <taxon>Fungi</taxon>
        <taxon>Dikarya</taxon>
        <taxon>Basidiomycota</taxon>
        <taxon>Agaricomycotina</taxon>
        <taxon>Tremellomycetes</taxon>
        <taxon>Tremellales</taxon>
        <taxon>Rhynchogastremaceae</taxon>
        <taxon>Papiliotrema</taxon>
    </lineage>
</organism>
<dbReference type="SMART" id="SM00479">
    <property type="entry name" value="EXOIII"/>
    <property type="match status" value="1"/>
</dbReference>
<dbReference type="FunFam" id="3.30.420.10:FF:000031">
    <property type="entry name" value="RNA exonuclease 1"/>
    <property type="match status" value="1"/>
</dbReference>
<dbReference type="InterPro" id="IPR013520">
    <property type="entry name" value="Ribonucl_H"/>
</dbReference>
<dbReference type="AlphaFoldDB" id="A0AAD9FX71"/>